<sequence length="691" mass="77113">MPDAFTQSLHPAVWEFLVRKKQAATINDQMRSHFCEVDLSSAEVKLRPSPALLKQKGLTANHINSWSSNATRAFQSVAAKYKTFECGVNASVWKAAEEDIRLAAKDDLILLHDRTSGVVAVAGLAKDVDHLQRVVEGIVQKASSRIERERDGVSEGMDLSPGMYDILQQRSLHQKFASSFPDLSITYRADIRKLVLTGLPAEVFSVKSWVLESQLNMRQRQLEVDPSLLGFLSLVDSEEVSQNIFTSRDVNAVFKMEKGEVVLLGSSERDLTEAEKLLKNALSFRHITVEDLAVMSKSEWLKLKAQLMDTYNTSKKNTVSIKLSTENCITVSGFCQPVREVSDKLSDFINKHSRVDMSVPVRSRSMLKFIQDNKASAWKPRVDPREVQVDFDSRKRRIVLRGARMWVQEVKSLFQQIVSALCTDHLTIIKPGAKKYFLEEGRDFVSMLMNENHCMVLLQEEEEEEELPEEEQEENASLTCQVHMDHGVLITVNKADICHFVADAVVNAANEDLKHIGGLAAALLSAAGPRLQDVSDQYVRAKGRLNPGEAAITEAGRLRCKHVIHAVGPRYSSSDRNRSISLLSSAVRRSLALAAQHGCSSIALPAISSGIFGFPLDLCADTIARAVCEHCKDARPRGTSLTKIHLVNNDDKTVRAMTQAVRTVFANEDLELLSERRSPPMSEQQRPSQQR</sequence>
<protein>
    <recommendedName>
        <fullName evidence="6">Macro domain-containing protein</fullName>
    </recommendedName>
</protein>
<dbReference type="Pfam" id="PF23251">
    <property type="entry name" value="KH_PARP14_4"/>
    <property type="match status" value="1"/>
</dbReference>
<dbReference type="GO" id="GO:1990404">
    <property type="term" value="F:NAD+-protein mono-ADP-ribosyltransferase activity"/>
    <property type="evidence" value="ECO:0007669"/>
    <property type="project" value="TreeGrafter"/>
</dbReference>
<dbReference type="GO" id="GO:0010629">
    <property type="term" value="P:negative regulation of gene expression"/>
    <property type="evidence" value="ECO:0007669"/>
    <property type="project" value="TreeGrafter"/>
</dbReference>
<accession>A0A9D3QAJ1</accession>
<dbReference type="PROSITE" id="PS51154">
    <property type="entry name" value="MACRO"/>
    <property type="match status" value="1"/>
</dbReference>
<dbReference type="GO" id="GO:0003714">
    <property type="term" value="F:transcription corepressor activity"/>
    <property type="evidence" value="ECO:0007669"/>
    <property type="project" value="TreeGrafter"/>
</dbReference>
<dbReference type="InterPro" id="IPR043472">
    <property type="entry name" value="Macro_dom-like"/>
</dbReference>
<comment type="subcellular location">
    <subcellularLocation>
        <location evidence="1">Nucleus</location>
    </subcellularLocation>
</comment>
<proteinExistence type="predicted"/>
<dbReference type="InterPro" id="IPR057048">
    <property type="entry name" value="PARP14_KH_6"/>
</dbReference>
<dbReference type="GO" id="GO:0070212">
    <property type="term" value="P:protein poly-ADP-ribosylation"/>
    <property type="evidence" value="ECO:0007669"/>
    <property type="project" value="TreeGrafter"/>
</dbReference>
<reference evidence="7" key="1">
    <citation type="submission" date="2021-01" db="EMBL/GenBank/DDBJ databases">
        <authorList>
            <person name="Zahm M."/>
            <person name="Roques C."/>
            <person name="Cabau C."/>
            <person name="Klopp C."/>
            <person name="Donnadieu C."/>
            <person name="Jouanno E."/>
            <person name="Lampietro C."/>
            <person name="Louis A."/>
            <person name="Herpin A."/>
            <person name="Echchiki A."/>
            <person name="Berthelot C."/>
            <person name="Parey E."/>
            <person name="Roest-Crollius H."/>
            <person name="Braasch I."/>
            <person name="Postlethwait J."/>
            <person name="Bobe J."/>
            <person name="Montfort J."/>
            <person name="Bouchez O."/>
            <person name="Begum T."/>
            <person name="Mejri S."/>
            <person name="Adams A."/>
            <person name="Chen W.-J."/>
            <person name="Guiguen Y."/>
        </authorList>
    </citation>
    <scope>NUCLEOTIDE SEQUENCE</scope>
    <source>
        <strain evidence="7">YG-15Mar2019-1</strain>
        <tissue evidence="7">Brain</tissue>
    </source>
</reference>
<dbReference type="Pfam" id="PF23248">
    <property type="entry name" value="KH_PARP14_2"/>
    <property type="match status" value="1"/>
</dbReference>
<dbReference type="CDD" id="cd02907">
    <property type="entry name" value="Macro_Af1521_BAL-like"/>
    <property type="match status" value="1"/>
</dbReference>
<dbReference type="Pfam" id="PF23252">
    <property type="entry name" value="KH_PARP14_5"/>
    <property type="match status" value="1"/>
</dbReference>
<keyword evidence="4" id="KW-0520">NAD</keyword>
<organism evidence="7 8">
    <name type="scientific">Megalops atlanticus</name>
    <name type="common">Tarpon</name>
    <name type="synonym">Clupea gigantea</name>
    <dbReference type="NCBI Taxonomy" id="7932"/>
    <lineage>
        <taxon>Eukaryota</taxon>
        <taxon>Metazoa</taxon>
        <taxon>Chordata</taxon>
        <taxon>Craniata</taxon>
        <taxon>Vertebrata</taxon>
        <taxon>Euteleostomi</taxon>
        <taxon>Actinopterygii</taxon>
        <taxon>Neopterygii</taxon>
        <taxon>Teleostei</taxon>
        <taxon>Elopiformes</taxon>
        <taxon>Megalopidae</taxon>
        <taxon>Megalops</taxon>
    </lineage>
</organism>
<dbReference type="SMART" id="SM00506">
    <property type="entry name" value="A1pp"/>
    <property type="match status" value="1"/>
</dbReference>
<dbReference type="InterPro" id="IPR002589">
    <property type="entry name" value="Macro_dom"/>
</dbReference>
<dbReference type="InterPro" id="IPR052056">
    <property type="entry name" value="Mono-ARTD/PARP"/>
</dbReference>
<dbReference type="SUPFAM" id="SSF52949">
    <property type="entry name" value="Macro domain-like"/>
    <property type="match status" value="1"/>
</dbReference>
<feature type="domain" description="Macro" evidence="6">
    <location>
        <begin position="477"/>
        <end position="665"/>
    </location>
</feature>
<dbReference type="AlphaFoldDB" id="A0A9D3QAJ1"/>
<dbReference type="GO" id="GO:0005634">
    <property type="term" value="C:nucleus"/>
    <property type="evidence" value="ECO:0007669"/>
    <property type="project" value="UniProtKB-SubCell"/>
</dbReference>
<dbReference type="GO" id="GO:0003950">
    <property type="term" value="F:NAD+ poly-ADP-ribosyltransferase activity"/>
    <property type="evidence" value="ECO:0007669"/>
    <property type="project" value="TreeGrafter"/>
</dbReference>
<dbReference type="PANTHER" id="PTHR14453">
    <property type="entry name" value="PARP/ZINC FINGER CCCH TYPE DOMAIN CONTAINING PROTEIN"/>
    <property type="match status" value="1"/>
</dbReference>
<evidence type="ECO:0000259" key="6">
    <source>
        <dbReference type="PROSITE" id="PS51154"/>
    </source>
</evidence>
<dbReference type="Gene3D" id="3.40.220.10">
    <property type="entry name" value="Leucine Aminopeptidase, subunit E, domain 1"/>
    <property type="match status" value="1"/>
</dbReference>
<evidence type="ECO:0000256" key="3">
    <source>
        <dbReference type="ARBA" id="ARBA00022679"/>
    </source>
</evidence>
<evidence type="ECO:0000256" key="4">
    <source>
        <dbReference type="ARBA" id="ARBA00023027"/>
    </source>
</evidence>
<dbReference type="Pfam" id="PF23253">
    <property type="entry name" value="KH_PARP14_6"/>
    <property type="match status" value="1"/>
</dbReference>
<dbReference type="InterPro" id="IPR057044">
    <property type="entry name" value="PARP14_KH_1"/>
</dbReference>
<keyword evidence="2" id="KW-0328">Glycosyltransferase</keyword>
<name>A0A9D3QAJ1_MEGAT</name>
<dbReference type="Pfam" id="PF23249">
    <property type="entry name" value="KH_PARP14_3"/>
    <property type="match status" value="1"/>
</dbReference>
<dbReference type="GO" id="GO:0044389">
    <property type="term" value="F:ubiquitin-like protein ligase binding"/>
    <property type="evidence" value="ECO:0007669"/>
    <property type="project" value="TreeGrafter"/>
</dbReference>
<dbReference type="InterPro" id="IPR057047">
    <property type="entry name" value="PARP14_KH_5"/>
</dbReference>
<keyword evidence="5" id="KW-0539">Nucleus</keyword>
<comment type="caution">
    <text evidence="7">The sequence shown here is derived from an EMBL/GenBank/DDBJ whole genome shotgun (WGS) entry which is preliminary data.</text>
</comment>
<dbReference type="EMBL" id="JAFDVH010000003">
    <property type="protein sequence ID" value="KAG7484124.1"/>
    <property type="molecule type" value="Genomic_DNA"/>
</dbReference>
<dbReference type="InterPro" id="IPR057043">
    <property type="entry name" value="PARP14_KH_2"/>
</dbReference>
<dbReference type="Pfam" id="PF01661">
    <property type="entry name" value="Macro"/>
    <property type="match status" value="1"/>
</dbReference>
<dbReference type="GO" id="GO:0005737">
    <property type="term" value="C:cytoplasm"/>
    <property type="evidence" value="ECO:0007669"/>
    <property type="project" value="TreeGrafter"/>
</dbReference>
<evidence type="ECO:0000313" key="8">
    <source>
        <dbReference type="Proteomes" id="UP001046870"/>
    </source>
</evidence>
<keyword evidence="8" id="KW-1185">Reference proteome</keyword>
<dbReference type="GO" id="GO:0060335">
    <property type="term" value="P:positive regulation of type II interferon-mediated signaling pathway"/>
    <property type="evidence" value="ECO:0007669"/>
    <property type="project" value="TreeGrafter"/>
</dbReference>
<dbReference type="OrthoDB" id="6133115at2759"/>
<dbReference type="Pfam" id="PF23084">
    <property type="entry name" value="KH_PARP14_1"/>
    <property type="match status" value="1"/>
</dbReference>
<dbReference type="Proteomes" id="UP001046870">
    <property type="component" value="Chromosome 3"/>
</dbReference>
<evidence type="ECO:0000256" key="2">
    <source>
        <dbReference type="ARBA" id="ARBA00022676"/>
    </source>
</evidence>
<keyword evidence="3" id="KW-0808">Transferase</keyword>
<dbReference type="InterPro" id="IPR057045">
    <property type="entry name" value="PARP14_KH_3"/>
</dbReference>
<evidence type="ECO:0000256" key="1">
    <source>
        <dbReference type="ARBA" id="ARBA00004123"/>
    </source>
</evidence>
<dbReference type="PANTHER" id="PTHR14453:SF70">
    <property type="entry name" value="PROTEIN MONO-ADP-RIBOSYLTRANSFERASE PARP9"/>
    <property type="match status" value="1"/>
</dbReference>
<gene>
    <name evidence="7" type="ORF">MATL_G00046010</name>
</gene>
<dbReference type="InterPro" id="IPR057046">
    <property type="entry name" value="PARP14_KH_4"/>
</dbReference>
<evidence type="ECO:0000256" key="5">
    <source>
        <dbReference type="ARBA" id="ARBA00023242"/>
    </source>
</evidence>
<evidence type="ECO:0000313" key="7">
    <source>
        <dbReference type="EMBL" id="KAG7484124.1"/>
    </source>
</evidence>